<dbReference type="EMBL" id="JBBWRZ010000013">
    <property type="protein sequence ID" value="KAK8223953.1"/>
    <property type="molecule type" value="Genomic_DNA"/>
</dbReference>
<evidence type="ECO:0000313" key="3">
    <source>
        <dbReference type="Proteomes" id="UP001492380"/>
    </source>
</evidence>
<protein>
    <submittedName>
        <fullName evidence="2">Uncharacterized protein</fullName>
    </submittedName>
</protein>
<proteinExistence type="predicted"/>
<dbReference type="Proteomes" id="UP001492380">
    <property type="component" value="Unassembled WGS sequence"/>
</dbReference>
<keyword evidence="3" id="KW-1185">Reference proteome</keyword>
<reference evidence="2 3" key="1">
    <citation type="submission" date="2024-04" db="EMBL/GenBank/DDBJ databases">
        <title>Phyllosticta paracitricarpa is synonymous to the EU quarantine fungus P. citricarpa based on phylogenomic analyses.</title>
        <authorList>
            <consortium name="Lawrence Berkeley National Laboratory"/>
            <person name="Van Ingen-Buijs V.A."/>
            <person name="Van Westerhoven A.C."/>
            <person name="Haridas S."/>
            <person name="Skiadas P."/>
            <person name="Martin F."/>
            <person name="Groenewald J.Z."/>
            <person name="Crous P.W."/>
            <person name="Seidl M.F."/>
        </authorList>
    </citation>
    <scope>NUCLEOTIDE SEQUENCE [LARGE SCALE GENOMIC DNA]</scope>
    <source>
        <strain evidence="2 3">CBS 123374</strain>
    </source>
</reference>
<comment type="caution">
    <text evidence="2">The sequence shown here is derived from an EMBL/GenBank/DDBJ whole genome shotgun (WGS) entry which is preliminary data.</text>
</comment>
<organism evidence="2 3">
    <name type="scientific">Phyllosticta capitalensis</name>
    <dbReference type="NCBI Taxonomy" id="121624"/>
    <lineage>
        <taxon>Eukaryota</taxon>
        <taxon>Fungi</taxon>
        <taxon>Dikarya</taxon>
        <taxon>Ascomycota</taxon>
        <taxon>Pezizomycotina</taxon>
        <taxon>Dothideomycetes</taxon>
        <taxon>Dothideomycetes incertae sedis</taxon>
        <taxon>Botryosphaeriales</taxon>
        <taxon>Phyllostictaceae</taxon>
        <taxon>Phyllosticta</taxon>
    </lineage>
</organism>
<evidence type="ECO:0000313" key="2">
    <source>
        <dbReference type="EMBL" id="KAK8223953.1"/>
    </source>
</evidence>
<feature type="compositionally biased region" description="Polar residues" evidence="1">
    <location>
        <begin position="244"/>
        <end position="253"/>
    </location>
</feature>
<name>A0ABR1YAH7_9PEZI</name>
<gene>
    <name evidence="2" type="ORF">HDK90DRAFT_109812</name>
</gene>
<accession>A0ABR1YAH7</accession>
<feature type="region of interest" description="Disordered" evidence="1">
    <location>
        <begin position="234"/>
        <end position="254"/>
    </location>
</feature>
<evidence type="ECO:0000256" key="1">
    <source>
        <dbReference type="SAM" id="MobiDB-lite"/>
    </source>
</evidence>
<sequence length="366" mass="41788">MCAVLFLPFSRSLVSPRTPVTRRSCALFEWQVQPPTFFCFPQETKCQPWYQLTILVLYGGGLHGECRFRSPCRAGGIQNLSWANNGKLNLISPWQKTDHIYCTQQLKMKRQARAESMARSRQLSHGQADIQACVPMLGMSIMKPKRISKCSPLAKRGTDTVERHPVHSSQPSQHVVMLKTERAYKRCEKRKRVKASASYRIGREAHTFFRAPMGGQDETKSPWNAVFGPSIHQSGTREWHPDRPNNQNNQMSHRSNHFLPRSCGGLVPNTDLHILAFVLEMLARRTSRSRNDSKCRTGRPCSSCNKNSIAASRVISSIGCVLFALCHICYSFHIRYTFPDWQCTPRHSCASGYHPHQDNDDNTWKR</sequence>